<dbReference type="InterPro" id="IPR000667">
    <property type="entry name" value="Peptidase_S13"/>
</dbReference>
<dbReference type="PROSITE" id="PS51257">
    <property type="entry name" value="PROKAR_LIPOPROTEIN"/>
    <property type="match status" value="1"/>
</dbReference>
<dbReference type="PANTHER" id="PTHR30023">
    <property type="entry name" value="D-ALANYL-D-ALANINE CARBOXYPEPTIDASE"/>
    <property type="match status" value="1"/>
</dbReference>
<dbReference type="InterPro" id="IPR012338">
    <property type="entry name" value="Beta-lactam/transpept-like"/>
</dbReference>
<evidence type="ECO:0000256" key="3">
    <source>
        <dbReference type="SAM" id="MobiDB-lite"/>
    </source>
</evidence>
<dbReference type="SUPFAM" id="SSF56601">
    <property type="entry name" value="beta-lactamase/transpeptidase-like"/>
    <property type="match status" value="1"/>
</dbReference>
<keyword evidence="6" id="KW-1185">Reference proteome</keyword>
<gene>
    <name evidence="5" type="ORF">KAJ83_05445</name>
</gene>
<dbReference type="PRINTS" id="PR00922">
    <property type="entry name" value="DADACBPTASE3"/>
</dbReference>
<dbReference type="Gene3D" id="3.50.80.20">
    <property type="entry name" value="D-Ala-D-Ala carboxypeptidase C, peptidase S13"/>
    <property type="match status" value="1"/>
</dbReference>
<dbReference type="RefSeq" id="WP_210681016.1">
    <property type="nucleotide sequence ID" value="NZ_JAGMWN010000002.1"/>
</dbReference>
<accession>A0A8J7RXA3</accession>
<keyword evidence="4" id="KW-0732">Signal</keyword>
<sequence>MSRSIPAPLSLLLFVLAVVAGCAGPPPAPDTGGDTARARAEPVIGPDHLGYLFLEIGTGRVVAGHRADEGFIPASTVKLITAAGARGALAPDLRFVTRLCMGRVLDAQGRLTGDLILVGGGDPTLDMDDLLTLAERARGAGLRGVTGRLLLDDALLPPTGPIAPRQPPDAAYNPPLSALMVAEGARRLEWRREGAATQAWFVPEAHGHGPDEGDDPDEAAARAAREGAATGHRWLPVTAPSLATGRLFRRMLGDLGLEVSEVARAPGAGCPVELARVESAPRDSVLAEMLATSSNPMAELVGLATDRARGGTGTAIAAAARGTVDWLRAAVPGVTWRGLRLPNHSGLDAGARVSPRQMAGLLAHAYRADARAKADRGTAARPFPALLAAGGWDKSLRGRLASPETALRVWAKTGTMHFGIALAGYLYAGDGRVLAFAIDAHDPALRAAYDPVAADPPAAVEARAAAWDAAARRAIDAILIEQARGLHAVEG</sequence>
<evidence type="ECO:0000313" key="6">
    <source>
        <dbReference type="Proteomes" id="UP000672602"/>
    </source>
</evidence>
<dbReference type="EC" id="3.4.16.4" evidence="5"/>
<comment type="caution">
    <text evidence="5">The sequence shown here is derived from an EMBL/GenBank/DDBJ whole genome shotgun (WGS) entry which is preliminary data.</text>
</comment>
<dbReference type="GO" id="GO:0009002">
    <property type="term" value="F:serine-type D-Ala-D-Ala carboxypeptidase activity"/>
    <property type="evidence" value="ECO:0007669"/>
    <property type="project" value="UniProtKB-EC"/>
</dbReference>
<dbReference type="GO" id="GO:0000270">
    <property type="term" value="P:peptidoglycan metabolic process"/>
    <property type="evidence" value="ECO:0007669"/>
    <property type="project" value="TreeGrafter"/>
</dbReference>
<dbReference type="EMBL" id="JAGMWN010000002">
    <property type="protein sequence ID" value="MBP5856442.1"/>
    <property type="molecule type" value="Genomic_DNA"/>
</dbReference>
<dbReference type="Proteomes" id="UP000672602">
    <property type="component" value="Unassembled WGS sequence"/>
</dbReference>
<feature type="signal peptide" evidence="4">
    <location>
        <begin position="1"/>
        <end position="20"/>
    </location>
</feature>
<protein>
    <submittedName>
        <fullName evidence="5">D-alanyl-D-alanine carboxypeptidase</fullName>
        <ecNumber evidence="5">3.4.16.4</ecNumber>
    </submittedName>
</protein>
<organism evidence="5 6">
    <name type="scientific">Marivibrio halodurans</name>
    <dbReference type="NCBI Taxonomy" id="2039722"/>
    <lineage>
        <taxon>Bacteria</taxon>
        <taxon>Pseudomonadati</taxon>
        <taxon>Pseudomonadota</taxon>
        <taxon>Alphaproteobacteria</taxon>
        <taxon>Rhodospirillales</taxon>
        <taxon>Rhodospirillaceae</taxon>
        <taxon>Marivibrio</taxon>
    </lineage>
</organism>
<evidence type="ECO:0000313" key="5">
    <source>
        <dbReference type="EMBL" id="MBP5856442.1"/>
    </source>
</evidence>
<reference evidence="5" key="1">
    <citation type="submission" date="2021-04" db="EMBL/GenBank/DDBJ databases">
        <authorList>
            <person name="Zhang D.-C."/>
        </authorList>
    </citation>
    <scope>NUCLEOTIDE SEQUENCE</scope>
    <source>
        <strain evidence="5">CGMCC 1.15697</strain>
    </source>
</reference>
<feature type="chain" id="PRO_5035148512" evidence="4">
    <location>
        <begin position="21"/>
        <end position="491"/>
    </location>
</feature>
<dbReference type="PANTHER" id="PTHR30023:SF0">
    <property type="entry name" value="PENICILLIN-SENSITIVE CARBOXYPEPTIDASE A"/>
    <property type="match status" value="1"/>
</dbReference>
<dbReference type="GO" id="GO:0006508">
    <property type="term" value="P:proteolysis"/>
    <property type="evidence" value="ECO:0007669"/>
    <property type="project" value="InterPro"/>
</dbReference>
<dbReference type="AlphaFoldDB" id="A0A8J7RXA3"/>
<keyword evidence="2 5" id="KW-0378">Hydrolase</keyword>
<evidence type="ECO:0000256" key="4">
    <source>
        <dbReference type="SAM" id="SignalP"/>
    </source>
</evidence>
<dbReference type="Gene3D" id="3.40.710.10">
    <property type="entry name" value="DD-peptidase/beta-lactamase superfamily"/>
    <property type="match status" value="1"/>
</dbReference>
<comment type="similarity">
    <text evidence="1">Belongs to the peptidase S13 family.</text>
</comment>
<proteinExistence type="inferred from homology"/>
<dbReference type="Pfam" id="PF02113">
    <property type="entry name" value="Peptidase_S13"/>
    <property type="match status" value="1"/>
</dbReference>
<feature type="region of interest" description="Disordered" evidence="3">
    <location>
        <begin position="204"/>
        <end position="232"/>
    </location>
</feature>
<evidence type="ECO:0000256" key="2">
    <source>
        <dbReference type="ARBA" id="ARBA00022801"/>
    </source>
</evidence>
<keyword evidence="5" id="KW-0121">Carboxypeptidase</keyword>
<evidence type="ECO:0000256" key="1">
    <source>
        <dbReference type="ARBA" id="ARBA00006096"/>
    </source>
</evidence>
<keyword evidence="5" id="KW-0645">Protease</keyword>
<name>A0A8J7RXA3_9PROT</name>